<dbReference type="InterPro" id="IPR050343">
    <property type="entry name" value="RsuA_PseudoU_synthase"/>
</dbReference>
<proteinExistence type="predicted"/>
<dbReference type="RefSeq" id="XP_002291535.1">
    <property type="nucleotide sequence ID" value="XM_002291499.1"/>
</dbReference>
<organism evidence="3 4">
    <name type="scientific">Thalassiosira pseudonana</name>
    <name type="common">Marine diatom</name>
    <name type="synonym">Cyclotella nana</name>
    <dbReference type="NCBI Taxonomy" id="35128"/>
    <lineage>
        <taxon>Eukaryota</taxon>
        <taxon>Sar</taxon>
        <taxon>Stramenopiles</taxon>
        <taxon>Ochrophyta</taxon>
        <taxon>Bacillariophyta</taxon>
        <taxon>Coscinodiscophyceae</taxon>
        <taxon>Thalassiosirophycidae</taxon>
        <taxon>Thalassiosirales</taxon>
        <taxon>Thalassiosiraceae</taxon>
        <taxon>Thalassiosira</taxon>
    </lineage>
</organism>
<dbReference type="GeneID" id="7442723"/>
<dbReference type="eggNOG" id="ENOG502QQ1B">
    <property type="taxonomic scope" value="Eukaryota"/>
</dbReference>
<dbReference type="GO" id="GO:0009982">
    <property type="term" value="F:pseudouridine synthase activity"/>
    <property type="evidence" value="ECO:0007669"/>
    <property type="project" value="InterPro"/>
</dbReference>
<dbReference type="Pfam" id="PF00849">
    <property type="entry name" value="PseudoU_synth_2"/>
    <property type="match status" value="1"/>
</dbReference>
<dbReference type="PaxDb" id="35128-Thaps23202"/>
<dbReference type="InterPro" id="IPR006145">
    <property type="entry name" value="PsdUridine_synth_RsuA/RluA"/>
</dbReference>
<dbReference type="AlphaFoldDB" id="B8C425"/>
<evidence type="ECO:0000256" key="1">
    <source>
        <dbReference type="ARBA" id="ARBA00023235"/>
    </source>
</evidence>
<dbReference type="HOGENOM" id="CLU_621879_0_0_1"/>
<protein>
    <recommendedName>
        <fullName evidence="2">Pseudouridine synthase RsuA/RluA-like domain-containing protein</fullName>
    </recommendedName>
</protein>
<dbReference type="Gene3D" id="3.30.70.580">
    <property type="entry name" value="Pseudouridine synthase I, catalytic domain, N-terminal subdomain"/>
    <property type="match status" value="1"/>
</dbReference>
<keyword evidence="1" id="KW-0413">Isomerase</keyword>
<keyword evidence="4" id="KW-1185">Reference proteome</keyword>
<dbReference type="KEGG" id="tps:THAPSDRAFT_23202"/>
<dbReference type="Gene3D" id="3.30.70.1560">
    <property type="entry name" value="Alpha-L RNA-binding motif"/>
    <property type="match status" value="1"/>
</dbReference>
<dbReference type="GO" id="GO:0003723">
    <property type="term" value="F:RNA binding"/>
    <property type="evidence" value="ECO:0007669"/>
    <property type="project" value="InterPro"/>
</dbReference>
<evidence type="ECO:0000259" key="2">
    <source>
        <dbReference type="Pfam" id="PF00849"/>
    </source>
</evidence>
<feature type="domain" description="Pseudouridine synthase RsuA/RluA-like" evidence="2">
    <location>
        <begin position="166"/>
        <end position="383"/>
    </location>
</feature>
<evidence type="ECO:0000313" key="3">
    <source>
        <dbReference type="EMBL" id="EED91642.1"/>
    </source>
</evidence>
<dbReference type="EMBL" id="CM000643">
    <property type="protein sequence ID" value="EED91642.1"/>
    <property type="molecule type" value="Genomic_DNA"/>
</dbReference>
<sequence length="441" mass="49959">MYTLTSVSLRRCSTSILPGLFRPRLQLAPQMIRPHHPILRTFSSISANTHKSQRNYKPSHNDCTNDDTTTQIRLSKRMSELGICSRREAARILKEANETTSDLKYLKEIIYVRGEPVTEGTGVKVSPNEKRIEIKAGDSPIDEDSDGSGYFVPYAERPWDEIRGDTIVLNKPIGYVSGQEEHQHIPAVRLLTRANLYLEDGDDETKETLSMGTALHFSRKKWNGFDLESSTIPRHIRKNITGVDDKKSKSDKWFDEATLSGYATAGRLDIDSTGVIIFTRAGIMARRLIAPDTKIPKEYIVKVQPAVQPTTHEKEAGLLSLPSPTRNLTSLLRGGKRLWNDKKALKPVLEAEWLEENPVLSNGGTLRLVLQEGKKRQIRRMCREILGMHVVSLVRKSIGPIQLDTLPEGKWRPLKEQEVREIFADTPHKKRKKAKRFVGKD</sequence>
<dbReference type="Proteomes" id="UP000001449">
    <property type="component" value="Chromosome 6"/>
</dbReference>
<dbReference type="SUPFAM" id="SSF55120">
    <property type="entry name" value="Pseudouridine synthase"/>
    <property type="match status" value="1"/>
</dbReference>
<dbReference type="InterPro" id="IPR042092">
    <property type="entry name" value="PsdUridine_s_RsuA/RluB/E/F_cat"/>
</dbReference>
<dbReference type="GO" id="GO:0001522">
    <property type="term" value="P:pseudouridine synthesis"/>
    <property type="evidence" value="ECO:0007669"/>
    <property type="project" value="InterPro"/>
</dbReference>
<dbReference type="OMA" id="GQEEHQH"/>
<dbReference type="InParanoid" id="B8C425"/>
<name>B8C425_THAPS</name>
<dbReference type="PANTHER" id="PTHR47683">
    <property type="entry name" value="PSEUDOURIDINE SYNTHASE FAMILY PROTEIN-RELATED"/>
    <property type="match status" value="1"/>
</dbReference>
<evidence type="ECO:0000313" key="4">
    <source>
        <dbReference type="Proteomes" id="UP000001449"/>
    </source>
</evidence>
<reference evidence="3 4" key="2">
    <citation type="journal article" date="2008" name="Nature">
        <title>The Phaeodactylum genome reveals the evolutionary history of diatom genomes.</title>
        <authorList>
            <person name="Bowler C."/>
            <person name="Allen A.E."/>
            <person name="Badger J.H."/>
            <person name="Grimwood J."/>
            <person name="Jabbari K."/>
            <person name="Kuo A."/>
            <person name="Maheswari U."/>
            <person name="Martens C."/>
            <person name="Maumus F."/>
            <person name="Otillar R.P."/>
            <person name="Rayko E."/>
            <person name="Salamov A."/>
            <person name="Vandepoele K."/>
            <person name="Beszteri B."/>
            <person name="Gruber A."/>
            <person name="Heijde M."/>
            <person name="Katinka M."/>
            <person name="Mock T."/>
            <person name="Valentin K."/>
            <person name="Verret F."/>
            <person name="Berges J.A."/>
            <person name="Brownlee C."/>
            <person name="Cadoret J.P."/>
            <person name="Chiovitti A."/>
            <person name="Choi C.J."/>
            <person name="Coesel S."/>
            <person name="De Martino A."/>
            <person name="Detter J.C."/>
            <person name="Durkin C."/>
            <person name="Falciatore A."/>
            <person name="Fournet J."/>
            <person name="Haruta M."/>
            <person name="Huysman M.J."/>
            <person name="Jenkins B.D."/>
            <person name="Jiroutova K."/>
            <person name="Jorgensen R.E."/>
            <person name="Joubert Y."/>
            <person name="Kaplan A."/>
            <person name="Kroger N."/>
            <person name="Kroth P.G."/>
            <person name="La Roche J."/>
            <person name="Lindquist E."/>
            <person name="Lommer M."/>
            <person name="Martin-Jezequel V."/>
            <person name="Lopez P.J."/>
            <person name="Lucas S."/>
            <person name="Mangogna M."/>
            <person name="McGinnis K."/>
            <person name="Medlin L.K."/>
            <person name="Montsant A."/>
            <person name="Oudot-Le Secq M.P."/>
            <person name="Napoli C."/>
            <person name="Obornik M."/>
            <person name="Parker M.S."/>
            <person name="Petit J.L."/>
            <person name="Porcel B.M."/>
            <person name="Poulsen N."/>
            <person name="Robison M."/>
            <person name="Rychlewski L."/>
            <person name="Rynearson T.A."/>
            <person name="Schmutz J."/>
            <person name="Shapiro H."/>
            <person name="Siaut M."/>
            <person name="Stanley M."/>
            <person name="Sussman M.R."/>
            <person name="Taylor A.R."/>
            <person name="Vardi A."/>
            <person name="von Dassow P."/>
            <person name="Vyverman W."/>
            <person name="Willis A."/>
            <person name="Wyrwicz L.S."/>
            <person name="Rokhsar D.S."/>
            <person name="Weissenbach J."/>
            <person name="Armbrust E.V."/>
            <person name="Green B.R."/>
            <person name="Van de Peer Y."/>
            <person name="Grigoriev I.V."/>
        </authorList>
    </citation>
    <scope>NUCLEOTIDE SEQUENCE [LARGE SCALE GENOMIC DNA]</scope>
    <source>
        <strain evidence="3 4">CCMP1335</strain>
    </source>
</reference>
<dbReference type="PANTHER" id="PTHR47683:SF2">
    <property type="entry name" value="RNA-BINDING S4 DOMAIN-CONTAINING PROTEIN"/>
    <property type="match status" value="1"/>
</dbReference>
<reference evidence="3 4" key="1">
    <citation type="journal article" date="2004" name="Science">
        <title>The genome of the diatom Thalassiosira pseudonana: ecology, evolution, and metabolism.</title>
        <authorList>
            <person name="Armbrust E.V."/>
            <person name="Berges J.A."/>
            <person name="Bowler C."/>
            <person name="Green B.R."/>
            <person name="Martinez D."/>
            <person name="Putnam N.H."/>
            <person name="Zhou S."/>
            <person name="Allen A.E."/>
            <person name="Apt K.E."/>
            <person name="Bechner M."/>
            <person name="Brzezinski M.A."/>
            <person name="Chaal B.K."/>
            <person name="Chiovitti A."/>
            <person name="Davis A.K."/>
            <person name="Demarest M.S."/>
            <person name="Detter J.C."/>
            <person name="Glavina T."/>
            <person name="Goodstein D."/>
            <person name="Hadi M.Z."/>
            <person name="Hellsten U."/>
            <person name="Hildebrand M."/>
            <person name="Jenkins B.D."/>
            <person name="Jurka J."/>
            <person name="Kapitonov V.V."/>
            <person name="Kroger N."/>
            <person name="Lau W.W."/>
            <person name="Lane T.W."/>
            <person name="Larimer F.W."/>
            <person name="Lippmeier J.C."/>
            <person name="Lucas S."/>
            <person name="Medina M."/>
            <person name="Montsant A."/>
            <person name="Obornik M."/>
            <person name="Parker M.S."/>
            <person name="Palenik B."/>
            <person name="Pazour G.J."/>
            <person name="Richardson P.M."/>
            <person name="Rynearson T.A."/>
            <person name="Saito M.A."/>
            <person name="Schwartz D.C."/>
            <person name="Thamatrakoln K."/>
            <person name="Valentin K."/>
            <person name="Vardi A."/>
            <person name="Wilkerson F.P."/>
            <person name="Rokhsar D.S."/>
        </authorList>
    </citation>
    <scope>NUCLEOTIDE SEQUENCE [LARGE SCALE GENOMIC DNA]</scope>
    <source>
        <strain evidence="3 4">CCMP1335</strain>
    </source>
</reference>
<gene>
    <name evidence="3" type="ORF">THAPSDRAFT_23202</name>
</gene>
<dbReference type="InterPro" id="IPR020094">
    <property type="entry name" value="TruA/RsuA/RluB/E/F_N"/>
</dbReference>
<dbReference type="InterPro" id="IPR020103">
    <property type="entry name" value="PsdUridine_synth_cat_dom_sf"/>
</dbReference>
<accession>B8C425</accession>